<dbReference type="Gene3D" id="3.30.9.10">
    <property type="entry name" value="D-Amino Acid Oxidase, subunit A, domain 2"/>
    <property type="match status" value="1"/>
</dbReference>
<feature type="region of interest" description="Disordered" evidence="7">
    <location>
        <begin position="743"/>
        <end position="764"/>
    </location>
</feature>
<dbReference type="EMBL" id="AYKW01000012">
    <property type="protein sequence ID" value="PIL31384.1"/>
    <property type="molecule type" value="Genomic_DNA"/>
</dbReference>
<evidence type="ECO:0000256" key="7">
    <source>
        <dbReference type="SAM" id="MobiDB-lite"/>
    </source>
</evidence>
<dbReference type="InterPro" id="IPR006076">
    <property type="entry name" value="FAD-dep_OxRdtase"/>
</dbReference>
<comment type="similarity">
    <text evidence="2">Belongs to the DAMOX/DASOX family.</text>
</comment>
<dbReference type="Pfam" id="PF01266">
    <property type="entry name" value="DAO"/>
    <property type="match status" value="1"/>
</dbReference>
<gene>
    <name evidence="10" type="ORF">GSI_06084</name>
</gene>
<evidence type="ECO:0000313" key="11">
    <source>
        <dbReference type="Proteomes" id="UP000230002"/>
    </source>
</evidence>
<evidence type="ECO:0000256" key="5">
    <source>
        <dbReference type="ARBA" id="ARBA00023002"/>
    </source>
</evidence>
<feature type="transmembrane region" description="Helical" evidence="8">
    <location>
        <begin position="584"/>
        <end position="611"/>
    </location>
</feature>
<sequence length="808" mass="88004">MSSESSQTPVIVLGAGVIGLTVAHVLSENGRYKIKVVARDTYQDLDSQAFSSPWAGANWSPMGKLSERTYRWEKATFNKLWDMIPSGLVLASPSKVFYEEGADLDGLWYRDLVRDFRVLDPSELSDTQKRGVGFQTVSVCPDHYLPWLAKELQSRGVEFVRRKVVSIGEAAALAGPNGVLVNATGLGARSLIGLEDKDVYPIRGQTVVIDNPKVREFRMEESIGSGRPMAADGNVTYIIPRPWPNATGFTTILGGKYQEGNWDTSFSAADAQGILDRCAKLVPAIKDKDTKILKHNVGLRPARKGGPRVEAEWLDIPYETEWITAEEGSAAARPTGKVLVVHAYGFGSAGYQMSWGAAEEVGSLVNSGLNLSNEMSGHPCVFLLGLLTTAAAAQLSNHTIDDEYGDSVTGALPEYFNHWVQGAECNRCGISLNTAKLFRGTWHGTATSPDAESIPNITLRFTGVAIYVFNVLANRVPSVDFSTDTRLTFILDGAVDGHFQHEATSSTDFVFNHLVYAHSDLANGDHVLYPSPFLTDFASAIVFVNLLSIIDLLVDLFTDIWVSSKTDVSPPMSSQQQAVAQTSGHLGAVVGGSIGGVAIFLLLLLALWVYLRTKRRTVWSWLPPYEGTGTESRHTRTFSSRELLEGILHITSLRPRPSENPSHRSSAPNTLPPTEGGDHETELARDSRPSLPPLFSDQLISFRGLPASVEGPCQETEVSPHTSVEVVVDGKLQLSDVGRRFGCPSSARSDTGRRSFSQTSMTRSFDTTANEEVLSQLASLRAEVAGLRAQQEAQQRLMEAPPRYGEGM</sequence>
<dbReference type="Proteomes" id="UP000230002">
    <property type="component" value="Unassembled WGS sequence"/>
</dbReference>
<feature type="transmembrane region" description="Helical" evidence="8">
    <location>
        <begin position="540"/>
        <end position="564"/>
    </location>
</feature>
<evidence type="ECO:0000313" key="10">
    <source>
        <dbReference type="EMBL" id="PIL31384.1"/>
    </source>
</evidence>
<dbReference type="SUPFAM" id="SSF54373">
    <property type="entry name" value="FAD-linked reductases, C-terminal domain"/>
    <property type="match status" value="1"/>
</dbReference>
<dbReference type="GO" id="GO:0005737">
    <property type="term" value="C:cytoplasm"/>
    <property type="evidence" value="ECO:0007669"/>
    <property type="project" value="TreeGrafter"/>
</dbReference>
<keyword evidence="8" id="KW-0812">Transmembrane</keyword>
<dbReference type="GO" id="GO:0071949">
    <property type="term" value="F:FAD binding"/>
    <property type="evidence" value="ECO:0007669"/>
    <property type="project" value="InterPro"/>
</dbReference>
<keyword evidence="3" id="KW-0285">Flavoprotein</keyword>
<dbReference type="PANTHER" id="PTHR11530:SF30">
    <property type="entry name" value="FAD DEPENDENT OXIDOREDUCTASE DOMAIN-CONTAINING PROTEIN"/>
    <property type="match status" value="1"/>
</dbReference>
<comment type="caution">
    <text evidence="10">The sequence shown here is derived from an EMBL/GenBank/DDBJ whole genome shotgun (WGS) entry which is preliminary data.</text>
</comment>
<keyword evidence="8" id="KW-0472">Membrane</keyword>
<dbReference type="InterPro" id="IPR023209">
    <property type="entry name" value="DAO"/>
</dbReference>
<feature type="domain" description="FAD dependent oxidoreductase" evidence="9">
    <location>
        <begin position="10"/>
        <end position="362"/>
    </location>
</feature>
<protein>
    <recommendedName>
        <fullName evidence="9">FAD dependent oxidoreductase domain-containing protein</fullName>
    </recommendedName>
</protein>
<evidence type="ECO:0000259" key="9">
    <source>
        <dbReference type="Pfam" id="PF01266"/>
    </source>
</evidence>
<name>A0A2G8SCA1_9APHY</name>
<dbReference type="GO" id="GO:0019478">
    <property type="term" value="P:D-amino acid catabolic process"/>
    <property type="evidence" value="ECO:0007669"/>
    <property type="project" value="TreeGrafter"/>
</dbReference>
<evidence type="ECO:0000256" key="4">
    <source>
        <dbReference type="ARBA" id="ARBA00022827"/>
    </source>
</evidence>
<evidence type="ECO:0000256" key="3">
    <source>
        <dbReference type="ARBA" id="ARBA00022630"/>
    </source>
</evidence>
<organism evidence="10 11">
    <name type="scientific">Ganoderma sinense ZZ0214-1</name>
    <dbReference type="NCBI Taxonomy" id="1077348"/>
    <lineage>
        <taxon>Eukaryota</taxon>
        <taxon>Fungi</taxon>
        <taxon>Dikarya</taxon>
        <taxon>Basidiomycota</taxon>
        <taxon>Agaricomycotina</taxon>
        <taxon>Agaricomycetes</taxon>
        <taxon>Polyporales</taxon>
        <taxon>Polyporaceae</taxon>
        <taxon>Ganoderma</taxon>
    </lineage>
</organism>
<evidence type="ECO:0000256" key="6">
    <source>
        <dbReference type="SAM" id="Coils"/>
    </source>
</evidence>
<dbReference type="GO" id="GO:0003884">
    <property type="term" value="F:D-amino-acid oxidase activity"/>
    <property type="evidence" value="ECO:0007669"/>
    <property type="project" value="InterPro"/>
</dbReference>
<feature type="compositionally biased region" description="Polar residues" evidence="7">
    <location>
        <begin position="746"/>
        <end position="764"/>
    </location>
</feature>
<accession>A0A2G8SCA1</accession>
<comment type="cofactor">
    <cofactor evidence="1">
        <name>FAD</name>
        <dbReference type="ChEBI" id="CHEBI:57692"/>
    </cofactor>
</comment>
<evidence type="ECO:0000256" key="1">
    <source>
        <dbReference type="ARBA" id="ARBA00001974"/>
    </source>
</evidence>
<reference evidence="10 11" key="1">
    <citation type="journal article" date="2015" name="Sci. Rep.">
        <title>Chromosome-level genome map provides insights into diverse defense mechanisms in the medicinal fungus Ganoderma sinense.</title>
        <authorList>
            <person name="Zhu Y."/>
            <person name="Xu J."/>
            <person name="Sun C."/>
            <person name="Zhou S."/>
            <person name="Xu H."/>
            <person name="Nelson D.R."/>
            <person name="Qian J."/>
            <person name="Song J."/>
            <person name="Luo H."/>
            <person name="Xiang L."/>
            <person name="Li Y."/>
            <person name="Xu Z."/>
            <person name="Ji A."/>
            <person name="Wang L."/>
            <person name="Lu S."/>
            <person name="Hayward A."/>
            <person name="Sun W."/>
            <person name="Li X."/>
            <person name="Schwartz D.C."/>
            <person name="Wang Y."/>
            <person name="Chen S."/>
        </authorList>
    </citation>
    <scope>NUCLEOTIDE SEQUENCE [LARGE SCALE GENOMIC DNA]</scope>
    <source>
        <strain evidence="10 11">ZZ0214-1</strain>
    </source>
</reference>
<keyword evidence="4" id="KW-0274">FAD</keyword>
<feature type="transmembrane region" description="Helical" evidence="8">
    <location>
        <begin position="6"/>
        <end position="26"/>
    </location>
</feature>
<keyword evidence="6" id="KW-0175">Coiled coil</keyword>
<feature type="compositionally biased region" description="Polar residues" evidence="7">
    <location>
        <begin position="659"/>
        <end position="669"/>
    </location>
</feature>
<dbReference type="SUPFAM" id="SSF51971">
    <property type="entry name" value="Nucleotide-binding domain"/>
    <property type="match status" value="1"/>
</dbReference>
<evidence type="ECO:0000256" key="2">
    <source>
        <dbReference type="ARBA" id="ARBA00006730"/>
    </source>
</evidence>
<keyword evidence="11" id="KW-1185">Reference proteome</keyword>
<keyword evidence="8" id="KW-1133">Transmembrane helix</keyword>
<evidence type="ECO:0000256" key="8">
    <source>
        <dbReference type="SAM" id="Phobius"/>
    </source>
</evidence>
<dbReference type="Gene3D" id="3.40.50.720">
    <property type="entry name" value="NAD(P)-binding Rossmann-like Domain"/>
    <property type="match status" value="1"/>
</dbReference>
<feature type="coiled-coil region" evidence="6">
    <location>
        <begin position="770"/>
        <end position="797"/>
    </location>
</feature>
<feature type="region of interest" description="Disordered" evidence="7">
    <location>
        <begin position="653"/>
        <end position="691"/>
    </location>
</feature>
<keyword evidence="5" id="KW-0560">Oxidoreductase</keyword>
<feature type="compositionally biased region" description="Basic and acidic residues" evidence="7">
    <location>
        <begin position="676"/>
        <end position="688"/>
    </location>
</feature>
<dbReference type="AlphaFoldDB" id="A0A2G8SCA1"/>
<proteinExistence type="inferred from homology"/>
<dbReference type="STRING" id="1077348.A0A2G8SCA1"/>
<dbReference type="PROSITE" id="PS00677">
    <property type="entry name" value="DAO"/>
    <property type="match status" value="1"/>
</dbReference>
<dbReference type="InterPro" id="IPR006181">
    <property type="entry name" value="D-amino_acid_oxidase_CS"/>
</dbReference>
<dbReference type="PANTHER" id="PTHR11530">
    <property type="entry name" value="D-AMINO ACID OXIDASE"/>
    <property type="match status" value="1"/>
</dbReference>
<dbReference type="OrthoDB" id="2015447at2759"/>